<accession>A0A552UVZ4</accession>
<dbReference type="EMBL" id="VJVZ01000013">
    <property type="protein sequence ID" value="TRW22411.1"/>
    <property type="molecule type" value="Genomic_DNA"/>
</dbReference>
<sequence>MKHLITIIIIIIIIMLSLQCLYGQNAPKKEGEIVVKIIGHYFKTDEDNKITKKISNRANRPSTVFYLDKNGRLLEKLGYAKPHSNDLKRIDNFTTYQYNNLNLLVKEIKFYTDGEKTFYRGYESTYNYNDNNKPIEELKNLHFGDSVSKKINYEYDQNGNKTKTIFESGYYLERLYDSTNRLKIKRQVYKNQLTWEYIYTYTDSTRIGNFTTYHGDGEDYTKDEIVRYNNDNQIIEREEIYTNENGLDTKYKYFYSKEGLFEKTEYYERFLSHQKDYHIVSYTIIKTDGLSTNRDKTVVAMINKILQSDDD</sequence>
<dbReference type="AlphaFoldDB" id="A0A552UVZ4"/>
<evidence type="ECO:0000313" key="1">
    <source>
        <dbReference type="EMBL" id="TRW22411.1"/>
    </source>
</evidence>
<protein>
    <submittedName>
        <fullName evidence="1">Uncharacterized protein</fullName>
    </submittedName>
</protein>
<dbReference type="RefSeq" id="WP_143374827.1">
    <property type="nucleotide sequence ID" value="NZ_VJVZ01000013.1"/>
</dbReference>
<keyword evidence="2" id="KW-1185">Reference proteome</keyword>
<dbReference type="Proteomes" id="UP000320643">
    <property type="component" value="Unassembled WGS sequence"/>
</dbReference>
<dbReference type="Gene3D" id="2.180.10.10">
    <property type="entry name" value="RHS repeat-associated core"/>
    <property type="match status" value="1"/>
</dbReference>
<organism evidence="1 2">
    <name type="scientific">Flavobacterium zepuense</name>
    <dbReference type="NCBI Taxonomy" id="2593302"/>
    <lineage>
        <taxon>Bacteria</taxon>
        <taxon>Pseudomonadati</taxon>
        <taxon>Bacteroidota</taxon>
        <taxon>Flavobacteriia</taxon>
        <taxon>Flavobacteriales</taxon>
        <taxon>Flavobacteriaceae</taxon>
        <taxon>Flavobacterium</taxon>
    </lineage>
</organism>
<comment type="caution">
    <text evidence="1">The sequence shown here is derived from an EMBL/GenBank/DDBJ whole genome shotgun (WGS) entry which is preliminary data.</text>
</comment>
<reference evidence="1 2" key="1">
    <citation type="submission" date="2019-07" db="EMBL/GenBank/DDBJ databases">
        <title>Flavobacterium sp. nov., isolated from glacier ice.</title>
        <authorList>
            <person name="Liu Q."/>
            <person name="Xin Y.-H."/>
        </authorList>
    </citation>
    <scope>NUCLEOTIDE SEQUENCE [LARGE SCALE GENOMIC DNA]</scope>
    <source>
        <strain evidence="1 2">ZT4R6</strain>
    </source>
</reference>
<evidence type="ECO:0000313" key="2">
    <source>
        <dbReference type="Proteomes" id="UP000320643"/>
    </source>
</evidence>
<gene>
    <name evidence="1" type="ORF">FMM05_18075</name>
</gene>
<name>A0A552UVZ4_9FLAO</name>
<proteinExistence type="predicted"/>
<dbReference type="OrthoDB" id="1366691at2"/>